<name>A0ABT1AU13_9FLAO</name>
<gene>
    <name evidence="1" type="ORF">NG653_01395</name>
</gene>
<proteinExistence type="predicted"/>
<comment type="caution">
    <text evidence="1">The sequence shown here is derived from an EMBL/GenBank/DDBJ whole genome shotgun (WGS) entry which is preliminary data.</text>
</comment>
<keyword evidence="2" id="KW-1185">Reference proteome</keyword>
<dbReference type="Proteomes" id="UP001206312">
    <property type="component" value="Unassembled WGS sequence"/>
</dbReference>
<reference evidence="1 2" key="1">
    <citation type="submission" date="2022-06" db="EMBL/GenBank/DDBJ databases">
        <authorList>
            <person name="Xuan X."/>
        </authorList>
    </citation>
    <scope>NUCLEOTIDE SEQUENCE [LARGE SCALE GENOMIC DNA]</scope>
    <source>
        <strain evidence="1 2">2V75</strain>
    </source>
</reference>
<evidence type="ECO:0000313" key="2">
    <source>
        <dbReference type="Proteomes" id="UP001206312"/>
    </source>
</evidence>
<organism evidence="1 2">
    <name type="scientific">Robiginitalea marina</name>
    <dbReference type="NCBI Taxonomy" id="2954105"/>
    <lineage>
        <taxon>Bacteria</taxon>
        <taxon>Pseudomonadati</taxon>
        <taxon>Bacteroidota</taxon>
        <taxon>Flavobacteriia</taxon>
        <taxon>Flavobacteriales</taxon>
        <taxon>Flavobacteriaceae</taxon>
        <taxon>Robiginitalea</taxon>
    </lineage>
</organism>
<dbReference type="EMBL" id="JAMXIB010000001">
    <property type="protein sequence ID" value="MCO5723490.1"/>
    <property type="molecule type" value="Genomic_DNA"/>
</dbReference>
<sequence length="174" mass="19324">MGFKERYGEPLWTQVRRLPYLVAMGMEGAGRSGLAGSASERHAMVLGMVGGKEDFSENKLITAIVPAGSSPEQMQLHAMEQHDEILDCLKDLEIKDYAGLRKHIARVLDNVVAALSSRESQQSAGEYKTWLLHIAEGVAMAGKEGDFLGFGGERFSENEREFYKELQQAFRKGE</sequence>
<evidence type="ECO:0000313" key="1">
    <source>
        <dbReference type="EMBL" id="MCO5723490.1"/>
    </source>
</evidence>
<evidence type="ECO:0008006" key="3">
    <source>
        <dbReference type="Google" id="ProtNLM"/>
    </source>
</evidence>
<dbReference type="RefSeq" id="WP_252739866.1">
    <property type="nucleotide sequence ID" value="NZ_JAMXIB010000001.1"/>
</dbReference>
<protein>
    <recommendedName>
        <fullName evidence="3">TerB family tellurite resistance protein</fullName>
    </recommendedName>
</protein>
<accession>A0ABT1AU13</accession>